<feature type="active site" description="Proton acceptor" evidence="7">
    <location>
        <position position="243"/>
    </location>
</feature>
<keyword evidence="6 7" id="KW-0012">Acyltransferase</keyword>
<organism evidence="10 11">
    <name type="scientific">Neptunomonas phycophila</name>
    <dbReference type="NCBI Taxonomy" id="1572645"/>
    <lineage>
        <taxon>Bacteria</taxon>
        <taxon>Pseudomonadati</taxon>
        <taxon>Pseudomonadota</taxon>
        <taxon>Gammaproteobacteria</taxon>
        <taxon>Oceanospirillales</taxon>
        <taxon>Oceanospirillaceae</taxon>
        <taxon>Neptunomonas</taxon>
    </lineage>
</organism>
<dbReference type="NCBIfam" id="TIGR01853">
    <property type="entry name" value="lipid_A_lpxD"/>
    <property type="match status" value="1"/>
</dbReference>
<dbReference type="Gene3D" id="2.160.10.10">
    <property type="entry name" value="Hexapeptide repeat proteins"/>
    <property type="match status" value="1"/>
</dbReference>
<evidence type="ECO:0000313" key="10">
    <source>
        <dbReference type="EMBL" id="MDO6454926.1"/>
    </source>
</evidence>
<comment type="catalytic activity">
    <reaction evidence="7">
        <text>a UDP-3-O-[(3R)-3-hydroxyacyl]-alpha-D-glucosamine + a (3R)-hydroxyacyl-[ACP] = a UDP-2-N,3-O-bis[(3R)-3-hydroxyacyl]-alpha-D-glucosamine + holo-[ACP] + H(+)</text>
        <dbReference type="Rhea" id="RHEA:53836"/>
        <dbReference type="Rhea" id="RHEA-COMP:9685"/>
        <dbReference type="Rhea" id="RHEA-COMP:9945"/>
        <dbReference type="ChEBI" id="CHEBI:15378"/>
        <dbReference type="ChEBI" id="CHEBI:64479"/>
        <dbReference type="ChEBI" id="CHEBI:78827"/>
        <dbReference type="ChEBI" id="CHEBI:137740"/>
        <dbReference type="ChEBI" id="CHEBI:137748"/>
        <dbReference type="EC" id="2.3.1.191"/>
    </reaction>
</comment>
<dbReference type="HAMAP" id="MF_00523">
    <property type="entry name" value="LpxD"/>
    <property type="match status" value="1"/>
</dbReference>
<accession>A0AAW7XL05</accession>
<dbReference type="InterPro" id="IPR011004">
    <property type="entry name" value="Trimer_LpxA-like_sf"/>
</dbReference>
<dbReference type="AlphaFoldDB" id="A0AAW7XL05"/>
<feature type="domain" description="UDP-3-O-[3-hydroxymyristoyl] glucosamine N-acyltransferase non-repeat region" evidence="8">
    <location>
        <begin position="25"/>
        <end position="92"/>
    </location>
</feature>
<evidence type="ECO:0000256" key="6">
    <source>
        <dbReference type="ARBA" id="ARBA00023315"/>
    </source>
</evidence>
<dbReference type="CDD" id="cd03352">
    <property type="entry name" value="LbH_LpxD"/>
    <property type="match status" value="1"/>
</dbReference>
<dbReference type="Pfam" id="PF04613">
    <property type="entry name" value="LpxD"/>
    <property type="match status" value="1"/>
</dbReference>
<evidence type="ECO:0000313" key="11">
    <source>
        <dbReference type="Proteomes" id="UP001169862"/>
    </source>
</evidence>
<protein>
    <recommendedName>
        <fullName evidence="7">UDP-3-O-acylglucosamine N-acyltransferase</fullName>
        <ecNumber evidence="7">2.3.1.191</ecNumber>
    </recommendedName>
</protein>
<dbReference type="GO" id="GO:0016020">
    <property type="term" value="C:membrane"/>
    <property type="evidence" value="ECO:0007669"/>
    <property type="project" value="GOC"/>
</dbReference>
<comment type="caution">
    <text evidence="10">The sequence shown here is derived from an EMBL/GenBank/DDBJ whole genome shotgun (WGS) entry which is preliminary data.</text>
</comment>
<gene>
    <name evidence="7 10" type="primary">lpxD</name>
    <name evidence="10" type="ORF">Q4490_15255</name>
</gene>
<dbReference type="RefSeq" id="WP_303551810.1">
    <property type="nucleotide sequence ID" value="NZ_JAUOPG010000011.1"/>
</dbReference>
<dbReference type="PANTHER" id="PTHR43378:SF2">
    <property type="entry name" value="UDP-3-O-ACYLGLUCOSAMINE N-ACYLTRANSFERASE 1, MITOCHONDRIAL-RELATED"/>
    <property type="match status" value="1"/>
</dbReference>
<keyword evidence="2 7" id="KW-0441">Lipid A biosynthesis</keyword>
<evidence type="ECO:0000256" key="3">
    <source>
        <dbReference type="ARBA" id="ARBA00022679"/>
    </source>
</evidence>
<dbReference type="SUPFAM" id="SSF51161">
    <property type="entry name" value="Trimeric LpxA-like enzymes"/>
    <property type="match status" value="1"/>
</dbReference>
<dbReference type="NCBIfam" id="NF002060">
    <property type="entry name" value="PRK00892.1"/>
    <property type="match status" value="1"/>
</dbReference>
<dbReference type="GO" id="GO:0016410">
    <property type="term" value="F:N-acyltransferase activity"/>
    <property type="evidence" value="ECO:0007669"/>
    <property type="project" value="InterPro"/>
</dbReference>
<dbReference type="InterPro" id="IPR007691">
    <property type="entry name" value="LpxD"/>
</dbReference>
<keyword evidence="5 7" id="KW-0443">Lipid metabolism</keyword>
<dbReference type="EC" id="2.3.1.191" evidence="7"/>
<evidence type="ECO:0000259" key="8">
    <source>
        <dbReference type="Pfam" id="PF04613"/>
    </source>
</evidence>
<evidence type="ECO:0000259" key="9">
    <source>
        <dbReference type="Pfam" id="PF25087"/>
    </source>
</evidence>
<dbReference type="PANTHER" id="PTHR43378">
    <property type="entry name" value="UDP-3-O-ACYLGLUCOSAMINE N-ACYLTRANSFERASE"/>
    <property type="match status" value="1"/>
</dbReference>
<dbReference type="InterPro" id="IPR020573">
    <property type="entry name" value="UDP_GlcNAc_AcTrfase_non-rep"/>
</dbReference>
<evidence type="ECO:0000256" key="7">
    <source>
        <dbReference type="HAMAP-Rule" id="MF_00523"/>
    </source>
</evidence>
<dbReference type="EMBL" id="JAUOPG010000011">
    <property type="protein sequence ID" value="MDO6454926.1"/>
    <property type="molecule type" value="Genomic_DNA"/>
</dbReference>
<dbReference type="Gene3D" id="3.40.1390.10">
    <property type="entry name" value="MurE/MurF, N-terminal domain"/>
    <property type="match status" value="1"/>
</dbReference>
<evidence type="ECO:0000256" key="4">
    <source>
        <dbReference type="ARBA" id="ARBA00022737"/>
    </source>
</evidence>
<dbReference type="Pfam" id="PF25087">
    <property type="entry name" value="GMPPB_C"/>
    <property type="match status" value="1"/>
</dbReference>
<dbReference type="Gene3D" id="1.20.5.170">
    <property type="match status" value="1"/>
</dbReference>
<dbReference type="Proteomes" id="UP001169862">
    <property type="component" value="Unassembled WGS sequence"/>
</dbReference>
<dbReference type="GO" id="GO:0103118">
    <property type="term" value="F:UDP-3-O-[(3R)-3-hydroxyacyl]-glucosamine N-acyltransferase activity"/>
    <property type="evidence" value="ECO:0007669"/>
    <property type="project" value="UniProtKB-EC"/>
</dbReference>
<comment type="similarity">
    <text evidence="7">Belongs to the transferase hexapeptide repeat family. LpxD subfamily.</text>
</comment>
<evidence type="ECO:0000256" key="2">
    <source>
        <dbReference type="ARBA" id="ARBA00022556"/>
    </source>
</evidence>
<keyword evidence="3 7" id="KW-0808">Transferase</keyword>
<sequence>MAQRNCSYRLSELAEKLDGVIQGSDCTIFGLNTLEKATQAQLSFLANPRYVSQLTSTSAGAVLVTPEMADQVAGTALIVDSPYMAFAKVSQLFDWRLDNESEGVHPSAFVHASATIGSNVTIGAGVVVDANVTLEDNCIIGPNCVIQAGSIVGQSSRLEANVTLYPDVVLGQNCLVHSGAVIGADGFGFAPSKQGWVKICQLGGVRIGHSVEIGANTTIDRGALDHTYIGDGVKLDNHIQIAHNVVIGEQTAIAGCTAVAGSTKIGRHCTIAGHCGITGHLTIADHTHITAMSLISKSITASGQAFSSGTGQEKHSDWKRNVVRFRQLDDMARRLKQLEQKIDNLSIEGLNK</sequence>
<evidence type="ECO:0000256" key="1">
    <source>
        <dbReference type="ARBA" id="ARBA00022516"/>
    </source>
</evidence>
<keyword evidence="4 7" id="KW-0677">Repeat</keyword>
<comment type="function">
    <text evidence="7">Catalyzes the N-acylation of UDP-3-O-acylglucosamine using 3-hydroxyacyl-ACP as the acyl donor. Is involved in the biosynthesis of lipid A, a phosphorylated glycolipid that anchors the lipopolysaccharide to the outer membrane of the cell.</text>
</comment>
<keyword evidence="1 7" id="KW-0444">Lipid biosynthesis</keyword>
<dbReference type="InterPro" id="IPR056729">
    <property type="entry name" value="GMPPB_C"/>
</dbReference>
<reference evidence="10" key="1">
    <citation type="submission" date="2023-07" db="EMBL/GenBank/DDBJ databases">
        <title>Genome content predicts the carbon catabolic preferences of heterotrophic bacteria.</title>
        <authorList>
            <person name="Gralka M."/>
        </authorList>
    </citation>
    <scope>NUCLEOTIDE SEQUENCE</scope>
    <source>
        <strain evidence="10">I2M16</strain>
    </source>
</reference>
<comment type="subunit">
    <text evidence="7">Homotrimer.</text>
</comment>
<dbReference type="GO" id="GO:0009245">
    <property type="term" value="P:lipid A biosynthetic process"/>
    <property type="evidence" value="ECO:0007669"/>
    <property type="project" value="UniProtKB-UniRule"/>
</dbReference>
<name>A0AAW7XL05_9GAMM</name>
<feature type="domain" description="Mannose-1-phosphate guanyltransferase C-terminal" evidence="9">
    <location>
        <begin position="104"/>
        <end position="182"/>
    </location>
</feature>
<comment type="pathway">
    <text evidence="7">Bacterial outer membrane biogenesis; LPS lipid A biosynthesis.</text>
</comment>
<proteinExistence type="inferred from homology"/>
<evidence type="ECO:0000256" key="5">
    <source>
        <dbReference type="ARBA" id="ARBA00023098"/>
    </source>
</evidence>